<proteinExistence type="predicted"/>
<name>A0ABT5BRK6_9BACT</name>
<sequence>MSKLRFEISISLDGFVAGPDQSAQDPLRIGGGRLREWAFELAVFREMHGKATRLGFARR</sequence>
<protein>
    <recommendedName>
        <fullName evidence="3">Deaminase</fullName>
    </recommendedName>
</protein>
<reference evidence="1 2" key="1">
    <citation type="submission" date="2023-01" db="EMBL/GenBank/DDBJ databases">
        <title>Minimal conservation of predation-associated metabolite biosynthetic gene clusters underscores biosynthetic potential of Myxococcota including descriptions for ten novel species: Archangium lansinium sp. nov., Myxococcus landrumus sp. nov., Nannocystis bai.</title>
        <authorList>
            <person name="Ahearne A."/>
            <person name="Stevens C."/>
            <person name="Dowd S."/>
        </authorList>
    </citation>
    <scope>NUCLEOTIDE SEQUENCE [LARGE SCALE GENOMIC DNA]</scope>
    <source>
        <strain evidence="1 2">WIWO2</strain>
    </source>
</reference>
<gene>
    <name evidence="1" type="ORF">POL72_03565</name>
</gene>
<comment type="caution">
    <text evidence="1">The sequence shown here is derived from an EMBL/GenBank/DDBJ whole genome shotgun (WGS) entry which is preliminary data.</text>
</comment>
<accession>A0ABT5BRK6</accession>
<evidence type="ECO:0000313" key="2">
    <source>
        <dbReference type="Proteomes" id="UP001217485"/>
    </source>
</evidence>
<evidence type="ECO:0008006" key="3">
    <source>
        <dbReference type="Google" id="ProtNLM"/>
    </source>
</evidence>
<dbReference type="Proteomes" id="UP001217485">
    <property type="component" value="Unassembled WGS sequence"/>
</dbReference>
<organism evidence="1 2">
    <name type="scientific">Sorangium atrum</name>
    <dbReference type="NCBI Taxonomy" id="2995308"/>
    <lineage>
        <taxon>Bacteria</taxon>
        <taxon>Pseudomonadati</taxon>
        <taxon>Myxococcota</taxon>
        <taxon>Polyangia</taxon>
        <taxon>Polyangiales</taxon>
        <taxon>Polyangiaceae</taxon>
        <taxon>Sorangium</taxon>
    </lineage>
</organism>
<dbReference type="EMBL" id="JAQNDK010000001">
    <property type="protein sequence ID" value="MDC0676805.1"/>
    <property type="molecule type" value="Genomic_DNA"/>
</dbReference>
<dbReference type="RefSeq" id="WP_272093579.1">
    <property type="nucleotide sequence ID" value="NZ_JAQNDK010000001.1"/>
</dbReference>
<keyword evidence="2" id="KW-1185">Reference proteome</keyword>
<evidence type="ECO:0000313" key="1">
    <source>
        <dbReference type="EMBL" id="MDC0676805.1"/>
    </source>
</evidence>